<dbReference type="GO" id="GO:0005524">
    <property type="term" value="F:ATP binding"/>
    <property type="evidence" value="ECO:0007669"/>
    <property type="project" value="InterPro"/>
</dbReference>
<dbReference type="AlphaFoldDB" id="D1A9I1"/>
<dbReference type="eggNOG" id="COG1106">
    <property type="taxonomic scope" value="Bacteria"/>
</dbReference>
<dbReference type="Gene3D" id="3.40.50.300">
    <property type="entry name" value="P-loop containing nucleotide triphosphate hydrolases"/>
    <property type="match status" value="1"/>
</dbReference>
<dbReference type="Pfam" id="PF13304">
    <property type="entry name" value="AAA_21"/>
    <property type="match status" value="1"/>
</dbReference>
<dbReference type="GO" id="GO:0016887">
    <property type="term" value="F:ATP hydrolysis activity"/>
    <property type="evidence" value="ECO:0007669"/>
    <property type="project" value="InterPro"/>
</dbReference>
<dbReference type="KEGG" id="tcu:Tcur_1294"/>
<organism evidence="3 4">
    <name type="scientific">Thermomonospora curvata (strain ATCC 19995 / DSM 43183 / JCM 3096 / KCTC 9072 / NBRC 15933 / NCIMB 10081 / Henssen B9)</name>
    <dbReference type="NCBI Taxonomy" id="471852"/>
    <lineage>
        <taxon>Bacteria</taxon>
        <taxon>Bacillati</taxon>
        <taxon>Actinomycetota</taxon>
        <taxon>Actinomycetes</taxon>
        <taxon>Streptosporangiales</taxon>
        <taxon>Thermomonosporaceae</taxon>
        <taxon>Thermomonospora</taxon>
    </lineage>
</organism>
<dbReference type="STRING" id="471852.Tcur_1294"/>
<accession>D1A9I1</accession>
<evidence type="ECO:0000313" key="4">
    <source>
        <dbReference type="Proteomes" id="UP000001918"/>
    </source>
</evidence>
<dbReference type="PANTHER" id="PTHR40396">
    <property type="entry name" value="ATPASE-LIKE PROTEIN"/>
    <property type="match status" value="1"/>
</dbReference>
<reference evidence="3 4" key="1">
    <citation type="journal article" date="2011" name="Stand. Genomic Sci.">
        <title>Complete genome sequence of Thermomonospora curvata type strain (B9).</title>
        <authorList>
            <person name="Chertkov O."/>
            <person name="Sikorski J."/>
            <person name="Nolan M."/>
            <person name="Lapidus A."/>
            <person name="Lucas S."/>
            <person name="Del Rio T.G."/>
            <person name="Tice H."/>
            <person name="Cheng J.F."/>
            <person name="Goodwin L."/>
            <person name="Pitluck S."/>
            <person name="Liolios K."/>
            <person name="Ivanova N."/>
            <person name="Mavromatis K."/>
            <person name="Mikhailova N."/>
            <person name="Ovchinnikova G."/>
            <person name="Pati A."/>
            <person name="Chen A."/>
            <person name="Palaniappan K."/>
            <person name="Djao O.D."/>
            <person name="Land M."/>
            <person name="Hauser L."/>
            <person name="Chang Y.J."/>
            <person name="Jeffries C.D."/>
            <person name="Brettin T."/>
            <person name="Han C."/>
            <person name="Detter J.C."/>
            <person name="Rohde M."/>
            <person name="Goker M."/>
            <person name="Woyke T."/>
            <person name="Bristow J."/>
            <person name="Eisen J.A."/>
            <person name="Markowitz V."/>
            <person name="Hugenholtz P."/>
            <person name="Klenk H.P."/>
            <person name="Kyrpides N.C."/>
        </authorList>
    </citation>
    <scope>NUCLEOTIDE SEQUENCE [LARGE SCALE GENOMIC DNA]</scope>
    <source>
        <strain evidence="4">ATCC 19995 / DSM 43183 / JCM 3096 / KCTC 9072 / NBRC 15933 / NCIMB 10081 / Henssen B9</strain>
    </source>
</reference>
<sequence>MTLLRFRVANHRSIRDEQTLSLVATPRRGQPKPKSGEIPPTVRVVGIYGANASGKSNVLSALAYMLWCIRDSQTRWRPDRGVPRQPFRLEEGGTSRSSFYELDFVHRQTRYSYGFELDDEQVLGEWLFSFPEGRPRRLFERSGPDEYKFGRSLKGETARIAKLTRANSLYLSSAANNDHPLLGDLHRWLTDHIKLARQIDFDQQVRTQYTQQLLRDTKLADLVRRLLQAADLGISDVKLRHRPLSEDALRLLSAAGRELLSKEDIRELETVIQFVHTGTHGTRTFDFGEESAGTQVWFSLVGPLLNALLHRSVLLVDEVDSSLHPHLSSTIIRIFKDETINPHRSQLIFASHDTTLLGSLLDDGLLDRDEVWFTEKDETGATSLYSLAEFTPRRDENIERGYLQGRYGAVPYLSFDRIRSIFQQLRAESDESSTQPSESAPQDGDPQPEGQIAGRL</sequence>
<feature type="domain" description="ATPase AAA-type core" evidence="2">
    <location>
        <begin position="45"/>
        <end position="357"/>
    </location>
</feature>
<evidence type="ECO:0000256" key="1">
    <source>
        <dbReference type="SAM" id="MobiDB-lite"/>
    </source>
</evidence>
<name>D1A9I1_THECD</name>
<gene>
    <name evidence="3" type="ordered locus">Tcur_1294</name>
</gene>
<dbReference type="InterPro" id="IPR003959">
    <property type="entry name" value="ATPase_AAA_core"/>
</dbReference>
<dbReference type="Proteomes" id="UP000001918">
    <property type="component" value="Chromosome"/>
</dbReference>
<dbReference type="HOGENOM" id="CLU_046693_2_0_11"/>
<proteinExistence type="predicted"/>
<evidence type="ECO:0000313" key="3">
    <source>
        <dbReference type="EMBL" id="ACY96877.1"/>
    </source>
</evidence>
<keyword evidence="4" id="KW-1185">Reference proteome</keyword>
<feature type="region of interest" description="Disordered" evidence="1">
    <location>
        <begin position="426"/>
        <end position="456"/>
    </location>
</feature>
<dbReference type="PANTHER" id="PTHR40396:SF1">
    <property type="entry name" value="ATPASE AAA-TYPE CORE DOMAIN-CONTAINING PROTEIN"/>
    <property type="match status" value="1"/>
</dbReference>
<dbReference type="RefSeq" id="WP_012851661.1">
    <property type="nucleotide sequence ID" value="NC_013510.1"/>
</dbReference>
<evidence type="ECO:0000259" key="2">
    <source>
        <dbReference type="Pfam" id="PF13304"/>
    </source>
</evidence>
<protein>
    <recommendedName>
        <fullName evidence="2">ATPase AAA-type core domain-containing protein</fullName>
    </recommendedName>
</protein>
<dbReference type="SUPFAM" id="SSF52540">
    <property type="entry name" value="P-loop containing nucleoside triphosphate hydrolases"/>
    <property type="match status" value="1"/>
</dbReference>
<dbReference type="EMBL" id="CP001738">
    <property type="protein sequence ID" value="ACY96877.1"/>
    <property type="molecule type" value="Genomic_DNA"/>
</dbReference>
<dbReference type="InterPro" id="IPR027417">
    <property type="entry name" value="P-loop_NTPase"/>
</dbReference>